<evidence type="ECO:0000313" key="7">
    <source>
        <dbReference type="Proteomes" id="UP001595453"/>
    </source>
</evidence>
<proteinExistence type="predicted"/>
<evidence type="ECO:0000313" key="6">
    <source>
        <dbReference type="EMBL" id="MFC3032019.1"/>
    </source>
</evidence>
<evidence type="ECO:0000256" key="1">
    <source>
        <dbReference type="ARBA" id="ARBA00012386"/>
    </source>
</evidence>
<dbReference type="Pfam" id="PF03942">
    <property type="entry name" value="DTW"/>
    <property type="match status" value="1"/>
</dbReference>
<evidence type="ECO:0000259" key="5">
    <source>
        <dbReference type="SMART" id="SM01144"/>
    </source>
</evidence>
<dbReference type="EC" id="2.5.1.25" evidence="1"/>
<dbReference type="PANTHER" id="PTHR21392:SF1">
    <property type="entry name" value="TRNA-URIDINE AMINOCARBOXYPROPYLTRANSFERASE"/>
    <property type="match status" value="1"/>
</dbReference>
<dbReference type="InterPro" id="IPR005636">
    <property type="entry name" value="DTW"/>
</dbReference>
<dbReference type="GO" id="GO:0016432">
    <property type="term" value="F:tRNA-uridine aminocarboxypropyltransferase activity"/>
    <property type="evidence" value="ECO:0007669"/>
    <property type="project" value="UniProtKB-EC"/>
</dbReference>
<dbReference type="EMBL" id="JBHRSD010000010">
    <property type="protein sequence ID" value="MFC3032019.1"/>
    <property type="molecule type" value="Genomic_DNA"/>
</dbReference>
<keyword evidence="2 6" id="KW-0808">Transferase</keyword>
<protein>
    <recommendedName>
        <fullName evidence="1">tRNA-uridine aminocarboxypropyltransferase</fullName>
        <ecNumber evidence="1">2.5.1.25</ecNumber>
    </recommendedName>
</protein>
<evidence type="ECO:0000256" key="4">
    <source>
        <dbReference type="ARBA" id="ARBA00022694"/>
    </source>
</evidence>
<keyword evidence="4" id="KW-0819">tRNA processing</keyword>
<name>A0ABV7CH81_9GAMM</name>
<feature type="domain" description="DTW" evidence="5">
    <location>
        <begin position="26"/>
        <end position="219"/>
    </location>
</feature>
<keyword evidence="3" id="KW-0949">S-adenosyl-L-methionine</keyword>
<dbReference type="RefSeq" id="WP_377121829.1">
    <property type="nucleotide sequence ID" value="NZ_JBHRSD010000010.1"/>
</dbReference>
<organism evidence="6 7">
    <name type="scientific">Pseudoalteromonas fenneropenaei</name>
    <dbReference type="NCBI Taxonomy" id="1737459"/>
    <lineage>
        <taxon>Bacteria</taxon>
        <taxon>Pseudomonadati</taxon>
        <taxon>Pseudomonadota</taxon>
        <taxon>Gammaproteobacteria</taxon>
        <taxon>Alteromonadales</taxon>
        <taxon>Pseudoalteromonadaceae</taxon>
        <taxon>Pseudoalteromonas</taxon>
    </lineage>
</organism>
<keyword evidence="7" id="KW-1185">Reference proteome</keyword>
<sequence>MNNSVLVLRQRLLASATREFNARGGRVLRCETCLLAQTHCICAGIKVAEQCQSAVCILMSHNESFKPSNTGRLIADVMPDNYAFRWSRTEPEPELLALLNNPTYQPILVFPAEEAEGHEIIERVTRQPDKVPLFIFLDGTWREAKRMFRKSPYLSAFPVLSITPETLSDYRLRVAPHEHQLGTAEVACMVLRDNGESQAAEYLQQHFIDFRNAYLRSKNRFPPEE</sequence>
<accession>A0ABV7CH81</accession>
<gene>
    <name evidence="6" type="ORF">ACFOEE_05770</name>
</gene>
<reference evidence="7" key="1">
    <citation type="journal article" date="2019" name="Int. J. Syst. Evol. Microbiol.">
        <title>The Global Catalogue of Microorganisms (GCM) 10K type strain sequencing project: providing services to taxonomists for standard genome sequencing and annotation.</title>
        <authorList>
            <consortium name="The Broad Institute Genomics Platform"/>
            <consortium name="The Broad Institute Genome Sequencing Center for Infectious Disease"/>
            <person name="Wu L."/>
            <person name="Ma J."/>
        </authorList>
    </citation>
    <scope>NUCLEOTIDE SEQUENCE [LARGE SCALE GENOMIC DNA]</scope>
    <source>
        <strain evidence="7">KCTC 42730</strain>
    </source>
</reference>
<comment type="caution">
    <text evidence="6">The sequence shown here is derived from an EMBL/GenBank/DDBJ whole genome shotgun (WGS) entry which is preliminary data.</text>
</comment>
<evidence type="ECO:0000256" key="2">
    <source>
        <dbReference type="ARBA" id="ARBA00022679"/>
    </source>
</evidence>
<dbReference type="SMART" id="SM01144">
    <property type="entry name" value="DTW"/>
    <property type="match status" value="1"/>
</dbReference>
<dbReference type="PANTHER" id="PTHR21392">
    <property type="entry name" value="TRNA-URIDINE AMINOCARBOXYPROPYLTRANSFERASE 2"/>
    <property type="match status" value="1"/>
</dbReference>
<dbReference type="Proteomes" id="UP001595453">
    <property type="component" value="Unassembled WGS sequence"/>
</dbReference>
<evidence type="ECO:0000256" key="3">
    <source>
        <dbReference type="ARBA" id="ARBA00022691"/>
    </source>
</evidence>
<dbReference type="InterPro" id="IPR039262">
    <property type="entry name" value="DTWD2/TAPT"/>
</dbReference>